<protein>
    <submittedName>
        <fullName evidence="2">Bipolar DNA helicase</fullName>
    </submittedName>
</protein>
<dbReference type="AlphaFoldDB" id="A0A3B1ACN4"/>
<dbReference type="PANTHER" id="PTHR42957:SF1">
    <property type="entry name" value="HELICASE MJ1565-RELATED"/>
    <property type="match status" value="1"/>
</dbReference>
<reference evidence="2" key="1">
    <citation type="submission" date="2018-06" db="EMBL/GenBank/DDBJ databases">
        <authorList>
            <person name="Zhirakovskaya E."/>
        </authorList>
    </citation>
    <scope>NUCLEOTIDE SEQUENCE</scope>
</reference>
<gene>
    <name evidence="2" type="ORF">MNBD_ALPHA03-1529</name>
</gene>
<evidence type="ECO:0000259" key="1">
    <source>
        <dbReference type="Pfam" id="PF01935"/>
    </source>
</evidence>
<dbReference type="PANTHER" id="PTHR42957">
    <property type="entry name" value="HELICASE MJ1565-RELATED"/>
    <property type="match status" value="1"/>
</dbReference>
<dbReference type="GO" id="GO:0004386">
    <property type="term" value="F:helicase activity"/>
    <property type="evidence" value="ECO:0007669"/>
    <property type="project" value="UniProtKB-KW"/>
</dbReference>
<dbReference type="InterPro" id="IPR027417">
    <property type="entry name" value="P-loop_NTPase"/>
</dbReference>
<dbReference type="EMBL" id="UOFW01000055">
    <property type="protein sequence ID" value="VAX03599.1"/>
    <property type="molecule type" value="Genomic_DNA"/>
</dbReference>
<sequence length="556" mass="62252">MLKNETSDKKPEIVLEMPKEIGSVTLVNGNDTVVLCDINDLKKTLGMNDSPLLPAGQIGAIVKIKVNKGFVYATVRELVRHDARIEDSTGPVKHIRMYLDYLGQGVRAPYTPTGVSFDRGITDFPVPGQLVYEVSYDDLEAIFGDNDTNHFHIGTVFPQHMTPASIKTDSMLGKHFAVLGSTGTGKSCTVALLIHRIVERMPKGHIIILDPHNEYAAAFKDCGKHFDISNLRLPYWMMNFEEHIEMFIGRTDSADREVEVDILRRCIYAARVDAATNLQSEKITVNSPIPYKLSFILEFLDNSMGKLENPESLTSFMRVRAKVEELRRDVRFSFMFSGMLAHDNLKEVIKNLLRFPVDDKPVSTIDLSGVPSEIVNVVVSMISRLVFDFAVWTKGDNSRPILLVCEEAHRYVPNSENTVFVSARKSIERIAKEGRKYGVSLGLVSQRPADVSESALSQCGTIFAMRMNNERDQSFVEHVMPEGSKGTLAALSSLQNREALVVGEGVRAPVRVLLDKLDENKRPAGGNPSYSEDWQKEIEDDGFIVDTIENWRNQGR</sequence>
<keyword evidence="2" id="KW-0547">Nucleotide-binding</keyword>
<keyword evidence="2" id="KW-0347">Helicase</keyword>
<dbReference type="SUPFAM" id="SSF52540">
    <property type="entry name" value="P-loop containing nucleoside triphosphate hydrolases"/>
    <property type="match status" value="1"/>
</dbReference>
<proteinExistence type="predicted"/>
<evidence type="ECO:0000313" key="2">
    <source>
        <dbReference type="EMBL" id="VAX03599.1"/>
    </source>
</evidence>
<accession>A0A3B1ACN4</accession>
<dbReference type="Gene3D" id="3.40.50.300">
    <property type="entry name" value="P-loop containing nucleotide triphosphate hydrolases"/>
    <property type="match status" value="2"/>
</dbReference>
<name>A0A3B1ACN4_9ZZZZ</name>
<keyword evidence="2" id="KW-0378">Hydrolase</keyword>
<dbReference type="Pfam" id="PF01935">
    <property type="entry name" value="DUF87"/>
    <property type="match status" value="1"/>
</dbReference>
<organism evidence="2">
    <name type="scientific">hydrothermal vent metagenome</name>
    <dbReference type="NCBI Taxonomy" id="652676"/>
    <lineage>
        <taxon>unclassified sequences</taxon>
        <taxon>metagenomes</taxon>
        <taxon>ecological metagenomes</taxon>
    </lineage>
</organism>
<dbReference type="InterPro" id="IPR002789">
    <property type="entry name" value="HerA_central"/>
</dbReference>
<keyword evidence="2" id="KW-0067">ATP-binding</keyword>
<dbReference type="InterPro" id="IPR008571">
    <property type="entry name" value="HerA-like"/>
</dbReference>
<feature type="domain" description="Helicase HerA central" evidence="1">
    <location>
        <begin position="151"/>
        <end position="386"/>
    </location>
</feature>